<keyword evidence="3" id="KW-0645">Protease</keyword>
<dbReference type="Gene3D" id="3.90.70.80">
    <property type="match status" value="1"/>
</dbReference>
<organism evidence="8 9">
    <name type="scientific">Engystomops pustulosus</name>
    <name type="common">Tungara frog</name>
    <name type="synonym">Physalaemus pustulosus</name>
    <dbReference type="NCBI Taxonomy" id="76066"/>
    <lineage>
        <taxon>Eukaryota</taxon>
        <taxon>Metazoa</taxon>
        <taxon>Chordata</taxon>
        <taxon>Craniata</taxon>
        <taxon>Vertebrata</taxon>
        <taxon>Euteleostomi</taxon>
        <taxon>Amphibia</taxon>
        <taxon>Batrachia</taxon>
        <taxon>Anura</taxon>
        <taxon>Neobatrachia</taxon>
        <taxon>Hyloidea</taxon>
        <taxon>Leptodactylidae</taxon>
        <taxon>Leiuperinae</taxon>
        <taxon>Engystomops</taxon>
    </lineage>
</organism>
<evidence type="ECO:0000259" key="7">
    <source>
        <dbReference type="PROSITE" id="PS50802"/>
    </source>
</evidence>
<dbReference type="EMBL" id="WNYA01013766">
    <property type="protein sequence ID" value="KAG8539639.1"/>
    <property type="molecule type" value="Genomic_DNA"/>
</dbReference>
<dbReference type="InterPro" id="IPR050704">
    <property type="entry name" value="Peptidase_C85-like"/>
</dbReference>
<dbReference type="SUPFAM" id="SSF54001">
    <property type="entry name" value="Cysteine proteinases"/>
    <property type="match status" value="1"/>
</dbReference>
<reference evidence="8" key="1">
    <citation type="thesis" date="2020" institute="ProQuest LLC" country="789 East Eisenhower Parkway, Ann Arbor, MI, USA">
        <title>Comparative Genomics and Chromosome Evolution.</title>
        <authorList>
            <person name="Mudd A.B."/>
        </authorList>
    </citation>
    <scope>NUCLEOTIDE SEQUENCE</scope>
    <source>
        <strain evidence="8">237g6f4</strain>
        <tissue evidence="8">Blood</tissue>
    </source>
</reference>
<evidence type="ECO:0000256" key="2">
    <source>
        <dbReference type="ARBA" id="ARBA00012759"/>
    </source>
</evidence>
<dbReference type="AlphaFoldDB" id="A0AAV6YWR1"/>
<dbReference type="EC" id="3.4.19.12" evidence="2"/>
<dbReference type="PANTHER" id="PTHR12419:SF10">
    <property type="entry name" value="DEUBIQUITINASE OTUD6B"/>
    <property type="match status" value="1"/>
</dbReference>
<comment type="catalytic activity">
    <reaction evidence="1">
        <text>Thiol-dependent hydrolysis of ester, thioester, amide, peptide and isopeptide bonds formed by the C-terminal Gly of ubiquitin (a 76-residue protein attached to proteins as an intracellular targeting signal).</text>
        <dbReference type="EC" id="3.4.19.12"/>
    </reaction>
</comment>
<feature type="domain" description="OTU" evidence="7">
    <location>
        <begin position="153"/>
        <end position="232"/>
    </location>
</feature>
<evidence type="ECO:0000256" key="4">
    <source>
        <dbReference type="ARBA" id="ARBA00022786"/>
    </source>
</evidence>
<accession>A0AAV6YWR1</accession>
<gene>
    <name evidence="8" type="ORF">GDO81_020603</name>
</gene>
<dbReference type="Pfam" id="PF02338">
    <property type="entry name" value="OTU"/>
    <property type="match status" value="1"/>
</dbReference>
<keyword evidence="4" id="KW-0833">Ubl conjugation pathway</keyword>
<evidence type="ECO:0000256" key="3">
    <source>
        <dbReference type="ARBA" id="ARBA00022670"/>
    </source>
</evidence>
<keyword evidence="9" id="KW-1185">Reference proteome</keyword>
<evidence type="ECO:0000256" key="6">
    <source>
        <dbReference type="SAM" id="MobiDB-lite"/>
    </source>
</evidence>
<evidence type="ECO:0000256" key="5">
    <source>
        <dbReference type="ARBA" id="ARBA00022807"/>
    </source>
</evidence>
<dbReference type="GO" id="GO:0016579">
    <property type="term" value="P:protein deubiquitination"/>
    <property type="evidence" value="ECO:0007669"/>
    <property type="project" value="TreeGrafter"/>
</dbReference>
<keyword evidence="5" id="KW-0788">Thiol protease</keyword>
<dbReference type="InterPro" id="IPR003323">
    <property type="entry name" value="OTU_dom"/>
</dbReference>
<feature type="compositionally biased region" description="Polar residues" evidence="6">
    <location>
        <begin position="30"/>
        <end position="39"/>
    </location>
</feature>
<comment type="caution">
    <text evidence="8">The sequence shown here is derived from an EMBL/GenBank/DDBJ whole genome shotgun (WGS) entry which is preliminary data.</text>
</comment>
<keyword evidence="5" id="KW-0378">Hydrolase</keyword>
<feature type="region of interest" description="Disordered" evidence="6">
    <location>
        <begin position="1"/>
        <end position="48"/>
    </location>
</feature>
<proteinExistence type="predicted"/>
<name>A0AAV6YWR1_ENGPU</name>
<dbReference type="GO" id="GO:0004843">
    <property type="term" value="F:cysteine-type deubiquitinase activity"/>
    <property type="evidence" value="ECO:0007669"/>
    <property type="project" value="UniProtKB-EC"/>
</dbReference>
<dbReference type="PANTHER" id="PTHR12419">
    <property type="entry name" value="OTU DOMAIN CONTAINING PROTEIN"/>
    <property type="match status" value="1"/>
</dbReference>
<dbReference type="PROSITE" id="PS50802">
    <property type="entry name" value="OTU"/>
    <property type="match status" value="1"/>
</dbReference>
<dbReference type="GO" id="GO:0006508">
    <property type="term" value="P:proteolysis"/>
    <property type="evidence" value="ECO:0007669"/>
    <property type="project" value="UniProtKB-KW"/>
</dbReference>
<evidence type="ECO:0000313" key="8">
    <source>
        <dbReference type="EMBL" id="KAG8539639.1"/>
    </source>
</evidence>
<evidence type="ECO:0000256" key="1">
    <source>
        <dbReference type="ARBA" id="ARBA00000707"/>
    </source>
</evidence>
<dbReference type="Proteomes" id="UP000824782">
    <property type="component" value="Unassembled WGS sequence"/>
</dbReference>
<evidence type="ECO:0000313" key="9">
    <source>
        <dbReference type="Proteomes" id="UP000824782"/>
    </source>
</evidence>
<sequence length="232" mass="26627">MEEEEGGGGGSEEAALLGQHRREKKELQAKIQSMKNSVPKNDKKRRKQLNEDVAKLESELEERHKLELLSLSQKQSTDTEVNSIGNGVATLDLGDEVPVQQMRVSKAQKRREKKAALEKERDERIAEAEIENLSGARHVESQKLSLILSQRQLQIRHIPSDGHCMYRAIEHQLKERNNNVTLTSLRHQTADYMQSHADDFLPFLTNSTTGEMYTQGERDIYVLWFKLQHLES</sequence>
<dbReference type="InterPro" id="IPR038765">
    <property type="entry name" value="Papain-like_cys_pep_sf"/>
</dbReference>
<protein>
    <recommendedName>
        <fullName evidence="2">ubiquitinyl hydrolase 1</fullName>
        <ecNumber evidence="2">3.4.19.12</ecNumber>
    </recommendedName>
</protein>